<evidence type="ECO:0000256" key="2">
    <source>
        <dbReference type="ARBA" id="ARBA00022723"/>
    </source>
</evidence>
<dbReference type="Gene3D" id="3.30.1120.10">
    <property type="match status" value="1"/>
</dbReference>
<evidence type="ECO:0000256" key="4">
    <source>
        <dbReference type="ARBA" id="ARBA00022837"/>
    </source>
</evidence>
<dbReference type="Pfam" id="PF00884">
    <property type="entry name" value="Sulfatase"/>
    <property type="match status" value="1"/>
</dbReference>
<evidence type="ECO:0000256" key="5">
    <source>
        <dbReference type="SAM" id="MobiDB-lite"/>
    </source>
</evidence>
<dbReference type="PANTHER" id="PTHR42693:SF33">
    <property type="entry name" value="ARYLSULFATASE"/>
    <property type="match status" value="1"/>
</dbReference>
<evidence type="ECO:0000256" key="1">
    <source>
        <dbReference type="ARBA" id="ARBA00008779"/>
    </source>
</evidence>
<feature type="chain" id="PRO_5022922446" evidence="6">
    <location>
        <begin position="23"/>
        <end position="514"/>
    </location>
</feature>
<evidence type="ECO:0000313" key="8">
    <source>
        <dbReference type="EMBL" id="TWT94521.1"/>
    </source>
</evidence>
<keyword evidence="6" id="KW-0732">Signal</keyword>
<proteinExistence type="inferred from homology"/>
<dbReference type="AlphaFoldDB" id="A0A5C6A629"/>
<keyword evidence="4" id="KW-0106">Calcium</keyword>
<evidence type="ECO:0000259" key="7">
    <source>
        <dbReference type="Pfam" id="PF00884"/>
    </source>
</evidence>
<evidence type="ECO:0000256" key="6">
    <source>
        <dbReference type="SAM" id="SignalP"/>
    </source>
</evidence>
<comment type="caution">
    <text evidence="8">The sequence shown here is derived from an EMBL/GenBank/DDBJ whole genome shotgun (WGS) entry which is preliminary data.</text>
</comment>
<dbReference type="OrthoDB" id="9783154at2"/>
<dbReference type="EMBL" id="SJPN01000007">
    <property type="protein sequence ID" value="TWT94521.1"/>
    <property type="molecule type" value="Genomic_DNA"/>
</dbReference>
<dbReference type="InterPro" id="IPR050738">
    <property type="entry name" value="Sulfatase"/>
</dbReference>
<feature type="domain" description="Sulfatase N-terminal" evidence="7">
    <location>
        <begin position="32"/>
        <end position="356"/>
    </location>
</feature>
<feature type="signal peptide" evidence="6">
    <location>
        <begin position="1"/>
        <end position="22"/>
    </location>
</feature>
<dbReference type="Proteomes" id="UP000320176">
    <property type="component" value="Unassembled WGS sequence"/>
</dbReference>
<dbReference type="Gene3D" id="3.40.720.10">
    <property type="entry name" value="Alkaline Phosphatase, subunit A"/>
    <property type="match status" value="1"/>
</dbReference>
<dbReference type="PANTHER" id="PTHR42693">
    <property type="entry name" value="ARYLSULFATASE FAMILY MEMBER"/>
    <property type="match status" value="1"/>
</dbReference>
<dbReference type="SUPFAM" id="SSF53649">
    <property type="entry name" value="Alkaline phosphatase-like"/>
    <property type="match status" value="1"/>
</dbReference>
<dbReference type="InterPro" id="IPR000917">
    <property type="entry name" value="Sulfatase_N"/>
</dbReference>
<dbReference type="InterPro" id="IPR017850">
    <property type="entry name" value="Alkaline_phosphatase_core_sf"/>
</dbReference>
<dbReference type="CDD" id="cd16029">
    <property type="entry name" value="4-S"/>
    <property type="match status" value="1"/>
</dbReference>
<feature type="region of interest" description="Disordered" evidence="5">
    <location>
        <begin position="487"/>
        <end position="514"/>
    </location>
</feature>
<name>A0A5C6A629_9BACT</name>
<organism evidence="8 9">
    <name type="scientific">Stieleria varia</name>
    <dbReference type="NCBI Taxonomy" id="2528005"/>
    <lineage>
        <taxon>Bacteria</taxon>
        <taxon>Pseudomonadati</taxon>
        <taxon>Planctomycetota</taxon>
        <taxon>Planctomycetia</taxon>
        <taxon>Pirellulales</taxon>
        <taxon>Pirellulaceae</taxon>
        <taxon>Stieleria</taxon>
    </lineage>
</organism>
<dbReference type="PROSITE" id="PS00523">
    <property type="entry name" value="SULFATASE_1"/>
    <property type="match status" value="1"/>
</dbReference>
<comment type="similarity">
    <text evidence="1">Belongs to the sulfatase family.</text>
</comment>
<accession>A0A5C6A629</accession>
<protein>
    <submittedName>
        <fullName evidence="8">Arylsulfatase</fullName>
        <ecNumber evidence="8">3.1.6.1</ecNumber>
    </submittedName>
</protein>
<evidence type="ECO:0000256" key="3">
    <source>
        <dbReference type="ARBA" id="ARBA00022801"/>
    </source>
</evidence>
<evidence type="ECO:0000313" key="9">
    <source>
        <dbReference type="Proteomes" id="UP000320176"/>
    </source>
</evidence>
<reference evidence="8 9" key="1">
    <citation type="submission" date="2019-02" db="EMBL/GenBank/DDBJ databases">
        <title>Deep-cultivation of Planctomycetes and their phenomic and genomic characterization uncovers novel biology.</title>
        <authorList>
            <person name="Wiegand S."/>
            <person name="Jogler M."/>
            <person name="Boedeker C."/>
            <person name="Pinto D."/>
            <person name="Vollmers J."/>
            <person name="Rivas-Marin E."/>
            <person name="Kohn T."/>
            <person name="Peeters S.H."/>
            <person name="Heuer A."/>
            <person name="Rast P."/>
            <person name="Oberbeckmann S."/>
            <person name="Bunk B."/>
            <person name="Jeske O."/>
            <person name="Meyerdierks A."/>
            <person name="Storesund J.E."/>
            <person name="Kallscheuer N."/>
            <person name="Luecker S."/>
            <person name="Lage O.M."/>
            <person name="Pohl T."/>
            <person name="Merkel B.J."/>
            <person name="Hornburger P."/>
            <person name="Mueller R.-W."/>
            <person name="Bruemmer F."/>
            <person name="Labrenz M."/>
            <person name="Spormann A.M."/>
            <person name="Op Den Camp H."/>
            <person name="Overmann J."/>
            <person name="Amann R."/>
            <person name="Jetten M.S.M."/>
            <person name="Mascher T."/>
            <person name="Medema M.H."/>
            <person name="Devos D.P."/>
            <person name="Kaster A.-K."/>
            <person name="Ovreas L."/>
            <person name="Rohde M."/>
            <person name="Galperin M.Y."/>
            <person name="Jogler C."/>
        </authorList>
    </citation>
    <scope>NUCLEOTIDE SEQUENCE [LARGE SCALE GENOMIC DNA]</scope>
    <source>
        <strain evidence="8 9">Pla52n</strain>
    </source>
</reference>
<dbReference type="EC" id="3.1.6.1" evidence="8"/>
<gene>
    <name evidence="8" type="primary">atsA_57</name>
    <name evidence="8" type="ORF">Pla52n_53420</name>
</gene>
<dbReference type="InterPro" id="IPR024607">
    <property type="entry name" value="Sulfatase_CS"/>
</dbReference>
<keyword evidence="3 8" id="KW-0378">Hydrolase</keyword>
<keyword evidence="2" id="KW-0479">Metal-binding</keyword>
<dbReference type="GO" id="GO:0004065">
    <property type="term" value="F:arylsulfatase activity"/>
    <property type="evidence" value="ECO:0007669"/>
    <property type="project" value="UniProtKB-EC"/>
</dbReference>
<sequence precursor="true">MLRTVLSFSCLLLLAQCGHSFAQSASDSNAPPNIVFMLSDDMGWAEPGFNGGDPALTPNMDALARQGVRMTQFYTHSVCAPTRAAFMTGRYAFRTWSDWRSEDFGKPSYLAKLNLTLAKNQRGEETRRIHALDTNERTVAEILRDAGYFTAITGKWHCGEWLPEHLPMGQGFQHQYGHYAWGIDYNNYTIPHNAPARFAVYDWHRNQQPIQEQGYTTDLIANEVVRLISQQSETRPFFMYVPFNAVHGPIEVVPRYTDQYPPRQAALKCLDDAIGRIVGAVDQHGFADNTLVIFANDNGGLTEELNRPYRGTKNTTFEGGVRVPCVMRWPGKITPGSTNDAMMHIVDLLPTFANIASAKVDGPFPIDGLDQTATILESADSPRSEIIYEVAGSVRLPTLRSGDFKLMGDMLFNIADDPQEKTDIAAKHPDIVKRLTERLNALAKERPPLGEKTLLMDPPLPYVYGQAENANAPQWLIDSVEAVRKTQPQSWAAGETPWPQAPQGATMTYTGDGR</sequence>
<dbReference type="RefSeq" id="WP_146522373.1">
    <property type="nucleotide sequence ID" value="NZ_CP151726.1"/>
</dbReference>
<feature type="compositionally biased region" description="Polar residues" evidence="5">
    <location>
        <begin position="503"/>
        <end position="514"/>
    </location>
</feature>
<dbReference type="GO" id="GO:0046872">
    <property type="term" value="F:metal ion binding"/>
    <property type="evidence" value="ECO:0007669"/>
    <property type="project" value="UniProtKB-KW"/>
</dbReference>
<keyword evidence="9" id="KW-1185">Reference proteome</keyword>